<dbReference type="Pfam" id="PF01108">
    <property type="entry name" value="Tissue_fac"/>
    <property type="match status" value="1"/>
</dbReference>
<dbReference type="InterPro" id="IPR013783">
    <property type="entry name" value="Ig-like_fold"/>
</dbReference>
<dbReference type="InterPro" id="IPR050650">
    <property type="entry name" value="Type-II_Cytokine-TF_Rcpt"/>
</dbReference>
<proteinExistence type="predicted"/>
<feature type="domain" description="Fibronectin type-III" evidence="2">
    <location>
        <begin position="23"/>
        <end position="111"/>
    </location>
</feature>
<keyword evidence="1" id="KW-0812">Transmembrane</keyword>
<keyword evidence="1" id="KW-0472">Membrane</keyword>
<dbReference type="InterPro" id="IPR003961">
    <property type="entry name" value="FN3_dom"/>
</dbReference>
<dbReference type="PANTHER" id="PTHR20859">
    <property type="entry name" value="INTERFERON/INTERLEUKIN RECEPTOR"/>
    <property type="match status" value="1"/>
</dbReference>
<accession>A0A3Q3WI99</accession>
<keyword evidence="1" id="KW-1133">Transmembrane helix</keyword>
<reference evidence="3" key="2">
    <citation type="submission" date="2025-09" db="UniProtKB">
        <authorList>
            <consortium name="Ensembl"/>
        </authorList>
    </citation>
    <scope>IDENTIFICATION</scope>
</reference>
<evidence type="ECO:0000313" key="4">
    <source>
        <dbReference type="Proteomes" id="UP000261620"/>
    </source>
</evidence>
<dbReference type="OMA" id="KGHELQV"/>
<dbReference type="PANTHER" id="PTHR20859:SF48">
    <property type="entry name" value="INTERLEUKIN-20 RECEPTOR SUBUNIT BETA"/>
    <property type="match status" value="1"/>
</dbReference>
<name>A0A3Q3WI99_MOLML</name>
<evidence type="ECO:0000259" key="2">
    <source>
        <dbReference type="Pfam" id="PF01108"/>
    </source>
</evidence>
<dbReference type="STRING" id="94237.ENSMMOP00000014513"/>
<dbReference type="Ensembl" id="ENSMMOT00000014748.1">
    <property type="protein sequence ID" value="ENSMMOP00000014513.1"/>
    <property type="gene ID" value="ENSMMOG00000011099.1"/>
</dbReference>
<keyword evidence="4" id="KW-1185">Reference proteome</keyword>
<dbReference type="GO" id="GO:0005886">
    <property type="term" value="C:plasma membrane"/>
    <property type="evidence" value="ECO:0007669"/>
    <property type="project" value="TreeGrafter"/>
</dbReference>
<dbReference type="Gene3D" id="2.60.40.10">
    <property type="entry name" value="Immunoglobulins"/>
    <property type="match status" value="1"/>
</dbReference>
<dbReference type="SUPFAM" id="SSF49265">
    <property type="entry name" value="Fibronectin type III"/>
    <property type="match status" value="1"/>
</dbReference>
<dbReference type="AlphaFoldDB" id="A0A3Q3WI99"/>
<dbReference type="InterPro" id="IPR036116">
    <property type="entry name" value="FN3_sf"/>
</dbReference>
<dbReference type="GO" id="GO:0004896">
    <property type="term" value="F:cytokine receptor activity"/>
    <property type="evidence" value="ECO:0007669"/>
    <property type="project" value="TreeGrafter"/>
</dbReference>
<feature type="transmembrane region" description="Helical" evidence="1">
    <location>
        <begin position="167"/>
        <end position="185"/>
    </location>
</feature>
<evidence type="ECO:0000313" key="3">
    <source>
        <dbReference type="Ensembl" id="ENSMMOP00000014513.1"/>
    </source>
</evidence>
<organism evidence="3 4">
    <name type="scientific">Mola mola</name>
    <name type="common">Ocean sunfish</name>
    <name type="synonym">Tetraodon mola</name>
    <dbReference type="NCBI Taxonomy" id="94237"/>
    <lineage>
        <taxon>Eukaryota</taxon>
        <taxon>Metazoa</taxon>
        <taxon>Chordata</taxon>
        <taxon>Craniata</taxon>
        <taxon>Vertebrata</taxon>
        <taxon>Euteleostomi</taxon>
        <taxon>Actinopterygii</taxon>
        <taxon>Neopterygii</taxon>
        <taxon>Teleostei</taxon>
        <taxon>Neoteleostei</taxon>
        <taxon>Acanthomorphata</taxon>
        <taxon>Eupercaria</taxon>
        <taxon>Tetraodontiformes</taxon>
        <taxon>Molidae</taxon>
        <taxon>Mola</taxon>
    </lineage>
</organism>
<protein>
    <recommendedName>
        <fullName evidence="2">Fibronectin type-III domain-containing protein</fullName>
    </recommendedName>
</protein>
<sequence length="195" mass="22462">NISSLFSSFFSIFPHFPLHFDFSPSRVSMESVDMRHVLAWRPLQAPCNTTVLYCVQFQGEFELTVLNDSWVDAPECQQTPRARCDLTFDLGSDSDYNLRVRAQCGSRRSPWTKLGSPFNRRDTILTAPHMEVMVVGDSLQVLFHELPVSAVVRVTVWKRGDERQVRVLFVLLTSFFILSFFSLLLPSSNYLYQKI</sequence>
<dbReference type="Proteomes" id="UP000261620">
    <property type="component" value="Unplaced"/>
</dbReference>
<reference evidence="3" key="1">
    <citation type="submission" date="2025-08" db="UniProtKB">
        <authorList>
            <consortium name="Ensembl"/>
        </authorList>
    </citation>
    <scope>IDENTIFICATION</scope>
</reference>
<dbReference type="GO" id="GO:0042015">
    <property type="term" value="F:interleukin-20 binding"/>
    <property type="evidence" value="ECO:0007669"/>
    <property type="project" value="TreeGrafter"/>
</dbReference>
<evidence type="ECO:0000256" key="1">
    <source>
        <dbReference type="SAM" id="Phobius"/>
    </source>
</evidence>